<keyword evidence="3" id="KW-1185">Reference proteome</keyword>
<dbReference type="AlphaFoldDB" id="A0A1I5EDE0"/>
<dbReference type="InterPro" id="IPR050706">
    <property type="entry name" value="Cyclic-di-GMP_PDE-like"/>
</dbReference>
<evidence type="ECO:0000313" key="3">
    <source>
        <dbReference type="Proteomes" id="UP000181899"/>
    </source>
</evidence>
<dbReference type="PROSITE" id="PS50883">
    <property type="entry name" value="EAL"/>
    <property type="match status" value="1"/>
</dbReference>
<name>A0A1I5EDE0_9CLOT</name>
<dbReference type="InterPro" id="IPR001633">
    <property type="entry name" value="EAL_dom"/>
</dbReference>
<evidence type="ECO:0000313" key="2">
    <source>
        <dbReference type="EMBL" id="SFO09306.1"/>
    </source>
</evidence>
<dbReference type="PANTHER" id="PTHR33121">
    <property type="entry name" value="CYCLIC DI-GMP PHOSPHODIESTERASE PDEF"/>
    <property type="match status" value="1"/>
</dbReference>
<dbReference type="SMART" id="SM00052">
    <property type="entry name" value="EAL"/>
    <property type="match status" value="1"/>
</dbReference>
<dbReference type="Gene3D" id="3.20.20.450">
    <property type="entry name" value="EAL domain"/>
    <property type="match status" value="1"/>
</dbReference>
<evidence type="ECO:0000259" key="1">
    <source>
        <dbReference type="PROSITE" id="PS50883"/>
    </source>
</evidence>
<proteinExistence type="predicted"/>
<sequence length="354" mass="40660">MPCKRCESIPIFDHNVQDYYITLPTDHHVEGFEKSLAKKGLMFEKMEEGYFIEKLEGEEFISYLATTVFNSVEKKDVRILKIPHGKSLSFCDLKNYRSLEEWERLEANEEVLSIIQEKRIRTLFQPIIEVETGEIYGYEALSRGVQKDGLLMNPGKLFSEAKAMDLLFNLDKVCREASIRAAAKLNLTKKLFINFIPTAIYEPSLCLQSTAKTLSEVGLSPDQVVFEVVETERVEDFNHLNRILDYYRNRGYSTALDDIGSGYSNIETLLNLKPNYMKIDMDVIRNIHENLKNQTVLSDFIGNARKIGAKILAEGIECQEEYEYLKSAGVDLCQGYYFGKPQEGLLEKTFLMNL</sequence>
<dbReference type="RefSeq" id="WP_074912876.1">
    <property type="nucleotide sequence ID" value="NZ_FOVK01000015.1"/>
</dbReference>
<dbReference type="Pfam" id="PF00563">
    <property type="entry name" value="EAL"/>
    <property type="match status" value="1"/>
</dbReference>
<dbReference type="EMBL" id="FOVK01000015">
    <property type="protein sequence ID" value="SFO09306.1"/>
    <property type="molecule type" value="Genomic_DNA"/>
</dbReference>
<dbReference type="Proteomes" id="UP000181899">
    <property type="component" value="Unassembled WGS sequence"/>
</dbReference>
<organism evidence="2 3">
    <name type="scientific">Proteiniclasticum ruminis</name>
    <dbReference type="NCBI Taxonomy" id="398199"/>
    <lineage>
        <taxon>Bacteria</taxon>
        <taxon>Bacillati</taxon>
        <taxon>Bacillota</taxon>
        <taxon>Clostridia</taxon>
        <taxon>Eubacteriales</taxon>
        <taxon>Clostridiaceae</taxon>
        <taxon>Proteiniclasticum</taxon>
    </lineage>
</organism>
<dbReference type="OrthoDB" id="9813903at2"/>
<dbReference type="PANTHER" id="PTHR33121:SF15">
    <property type="entry name" value="BLUE LIGHT- AND TEMPERATURE-REGULATED ANTIREPRESSOR BLUF"/>
    <property type="match status" value="1"/>
</dbReference>
<dbReference type="InterPro" id="IPR035919">
    <property type="entry name" value="EAL_sf"/>
</dbReference>
<feature type="domain" description="EAL" evidence="1">
    <location>
        <begin position="104"/>
        <end position="354"/>
    </location>
</feature>
<reference evidence="2 3" key="1">
    <citation type="submission" date="2016-10" db="EMBL/GenBank/DDBJ databases">
        <authorList>
            <person name="de Groot N.N."/>
        </authorList>
    </citation>
    <scope>NUCLEOTIDE SEQUENCE [LARGE SCALE GENOMIC DNA]</scope>
    <source>
        <strain evidence="2 3">ML2</strain>
    </source>
</reference>
<accession>A0A1I5EDE0</accession>
<dbReference type="GO" id="GO:0071111">
    <property type="term" value="F:cyclic-guanylate-specific phosphodiesterase activity"/>
    <property type="evidence" value="ECO:0007669"/>
    <property type="project" value="InterPro"/>
</dbReference>
<dbReference type="SUPFAM" id="SSF141868">
    <property type="entry name" value="EAL domain-like"/>
    <property type="match status" value="1"/>
</dbReference>
<protein>
    <submittedName>
        <fullName evidence="2">EAL domain, c-di-GMP-specific phosphodiesterase class I (Or its enzymatically inactive variant)</fullName>
    </submittedName>
</protein>
<dbReference type="CDD" id="cd01948">
    <property type="entry name" value="EAL"/>
    <property type="match status" value="1"/>
</dbReference>
<gene>
    <name evidence="2" type="ORF">SAMN04488695_11541</name>
</gene>